<evidence type="ECO:0000256" key="5">
    <source>
        <dbReference type="SAM" id="MobiDB-lite"/>
    </source>
</evidence>
<gene>
    <name evidence="7" type="ORF">EPUS_06033</name>
</gene>
<keyword evidence="3 6" id="KW-1133">Transmembrane helix</keyword>
<sequence>MSRSAPDVYTRFTSTSPHASSKPPRSSSTTSPQFGSYKPPTPHQSQKPTIPPGPLNETPQEKVARLRAASRLAKSQASLSPVDRTIEYGRMLADKTHRIVAYGLIGFSGIAALISVYAMTDLVLHHRRQKRAWIDRELQRLQDAQQAFLRGDATPEQLHLLQQERAGDEIVEKAKREKERKKRESWWGKGKALIGLGPKEGLNPEEEARYGRVQSRAEMEVLPTERLLEEERWVGDKNDGKSVTEAVRDMVEDRRRTGEKQVDHLPGTQGGALDVLASNVTNSVRTETGAGKVSWFGWGKGRDQS</sequence>
<feature type="compositionally biased region" description="Low complexity" evidence="5">
    <location>
        <begin position="16"/>
        <end position="32"/>
    </location>
</feature>
<keyword evidence="2 6" id="KW-0812">Transmembrane</keyword>
<evidence type="ECO:0008006" key="9">
    <source>
        <dbReference type="Google" id="ProtNLM"/>
    </source>
</evidence>
<dbReference type="eggNOG" id="ENOG502S3II">
    <property type="taxonomic scope" value="Eukaryota"/>
</dbReference>
<dbReference type="Proteomes" id="UP000019373">
    <property type="component" value="Unassembled WGS sequence"/>
</dbReference>
<comment type="subcellular location">
    <subcellularLocation>
        <location evidence="1">Membrane</location>
        <topology evidence="1">Single-pass membrane protein</topology>
    </subcellularLocation>
</comment>
<accession>U1HT28</accession>
<evidence type="ECO:0000256" key="2">
    <source>
        <dbReference type="ARBA" id="ARBA00022692"/>
    </source>
</evidence>
<evidence type="ECO:0000256" key="4">
    <source>
        <dbReference type="ARBA" id="ARBA00023136"/>
    </source>
</evidence>
<proteinExistence type="predicted"/>
<reference evidence="8" key="1">
    <citation type="journal article" date="2014" name="BMC Genomics">
        <title>Genome characteristics reveal the impact of lichenization on lichen-forming fungus Endocarpon pusillum Hedwig (Verrucariales, Ascomycota).</title>
        <authorList>
            <person name="Wang Y.-Y."/>
            <person name="Liu B."/>
            <person name="Zhang X.-Y."/>
            <person name="Zhou Q.-M."/>
            <person name="Zhang T."/>
            <person name="Li H."/>
            <person name="Yu Y.-F."/>
            <person name="Zhang X.-L."/>
            <person name="Hao X.-Y."/>
            <person name="Wang M."/>
            <person name="Wang L."/>
            <person name="Wei J.-C."/>
        </authorList>
    </citation>
    <scope>NUCLEOTIDE SEQUENCE [LARGE SCALE GENOMIC DNA]</scope>
    <source>
        <strain evidence="8">Z07020 / HMAS-L-300199</strain>
    </source>
</reference>
<feature type="transmembrane region" description="Helical" evidence="6">
    <location>
        <begin position="99"/>
        <end position="119"/>
    </location>
</feature>
<dbReference type="Pfam" id="PF14880">
    <property type="entry name" value="COX14"/>
    <property type="match status" value="1"/>
</dbReference>
<dbReference type="GeneID" id="19240980"/>
<name>U1HT28_ENDPU</name>
<dbReference type="RefSeq" id="XP_007801913.1">
    <property type="nucleotide sequence ID" value="XM_007803722.1"/>
</dbReference>
<dbReference type="AlphaFoldDB" id="U1HT28"/>
<dbReference type="EMBL" id="KE721107">
    <property type="protein sequence ID" value="ERF72404.1"/>
    <property type="molecule type" value="Genomic_DNA"/>
</dbReference>
<evidence type="ECO:0000256" key="1">
    <source>
        <dbReference type="ARBA" id="ARBA00004167"/>
    </source>
</evidence>
<dbReference type="HOGENOM" id="CLU_052684_1_1_1"/>
<evidence type="ECO:0000313" key="7">
    <source>
        <dbReference type="EMBL" id="ERF72404.1"/>
    </source>
</evidence>
<evidence type="ECO:0000313" key="8">
    <source>
        <dbReference type="Proteomes" id="UP000019373"/>
    </source>
</evidence>
<keyword evidence="8" id="KW-1185">Reference proteome</keyword>
<dbReference type="OrthoDB" id="4205486at2759"/>
<keyword evidence="4 6" id="KW-0472">Membrane</keyword>
<evidence type="ECO:0000256" key="3">
    <source>
        <dbReference type="ARBA" id="ARBA00022989"/>
    </source>
</evidence>
<protein>
    <recommendedName>
        <fullName evidence="9">Cytochrome oxidase c assembly-domain-containing protein</fullName>
    </recommendedName>
</protein>
<evidence type="ECO:0000256" key="6">
    <source>
        <dbReference type="SAM" id="Phobius"/>
    </source>
</evidence>
<dbReference type="GO" id="GO:0016020">
    <property type="term" value="C:membrane"/>
    <property type="evidence" value="ECO:0007669"/>
    <property type="project" value="UniProtKB-SubCell"/>
</dbReference>
<organism evidence="7 8">
    <name type="scientific">Endocarpon pusillum (strain Z07020 / HMAS-L-300199)</name>
    <name type="common">Lichen-forming fungus</name>
    <dbReference type="NCBI Taxonomy" id="1263415"/>
    <lineage>
        <taxon>Eukaryota</taxon>
        <taxon>Fungi</taxon>
        <taxon>Dikarya</taxon>
        <taxon>Ascomycota</taxon>
        <taxon>Pezizomycotina</taxon>
        <taxon>Eurotiomycetes</taxon>
        <taxon>Chaetothyriomycetidae</taxon>
        <taxon>Verrucariales</taxon>
        <taxon>Verrucariaceae</taxon>
        <taxon>Endocarpon</taxon>
    </lineage>
</organism>
<dbReference type="InterPro" id="IPR029208">
    <property type="entry name" value="COX14"/>
</dbReference>
<feature type="region of interest" description="Disordered" evidence="5">
    <location>
        <begin position="1"/>
        <end position="60"/>
    </location>
</feature>